<keyword evidence="2" id="KW-1185">Reference proteome</keyword>
<evidence type="ECO:0000313" key="2">
    <source>
        <dbReference type="Proteomes" id="UP001157502"/>
    </source>
</evidence>
<name>A0ACC2GGG9_DALPE</name>
<evidence type="ECO:0000313" key="1">
    <source>
        <dbReference type="EMBL" id="KAJ8002600.1"/>
    </source>
</evidence>
<comment type="caution">
    <text evidence="1">The sequence shown here is derived from an EMBL/GenBank/DDBJ whole genome shotgun (WGS) entry which is preliminary data.</text>
</comment>
<organism evidence="1 2">
    <name type="scientific">Dallia pectoralis</name>
    <name type="common">Alaska blackfish</name>
    <dbReference type="NCBI Taxonomy" id="75939"/>
    <lineage>
        <taxon>Eukaryota</taxon>
        <taxon>Metazoa</taxon>
        <taxon>Chordata</taxon>
        <taxon>Craniata</taxon>
        <taxon>Vertebrata</taxon>
        <taxon>Euteleostomi</taxon>
        <taxon>Actinopterygii</taxon>
        <taxon>Neopterygii</taxon>
        <taxon>Teleostei</taxon>
        <taxon>Protacanthopterygii</taxon>
        <taxon>Esociformes</taxon>
        <taxon>Umbridae</taxon>
        <taxon>Dallia</taxon>
    </lineage>
</organism>
<sequence>MFAVLFLDLKDWSNFSTENAHKKKETRAEPESRDERTTASLDQADGGTYLVESDDEEMEMIQLALALSSSELNCPPWSQGGGDESSYPSTHRVGGEDPNLNHNPRHSTSDAEVPSSAETFPPPVPPRNHVRTSDQTDRHLDTWNMTLIDAPLGSTKSLASLCQSTSNLLSRYPHTDQISNSGVVWGRVSPINPVLLQDVKITVNVSTVWSPHLLPIPTFLTTTVQSLIDQVMLLMDQTPPDFGLCLLKLCDSDEYLRNEEMLGLHESILTYHQFALEVPVRLLHTSILQNLLSRDAEDHRAPCNLYGLIEAPVVSSTFRLRLQVQLSCYTSKVNTLLRTMCGTDASALVEEVHRLISLLFGITTEDLDQAVGNLLRIKPTFLDNSEMYECETALLMLHQALGKLLHAFFDSFSYDYRNQYVFHSLPVHDVNQNNDILQLKVTALYGLQPNWLYSFDYFSISWSLTSGGKNICERGHSENISTALSLGNKIRCNRMMVFPVRICRLPYESMLSITLHGSKQGKSPELLRWAVLPLYRNKTLVSGTVLVCMSTQVMHSDPPSPALSDSHSQALTDSHDGVIMQLETPETAIWRYCRPESQPGSVLYSPPFDEVHRKISEATQKHCVCFLSENEKAFLWSKRRSCDEANTSLHLLLGGAPDWGPEKLPEIYPIVENWTFHQPEEALFLLGNSFHDQVVREKAVNYLQLLTDEDLEDYLPQLVQVNIQGKCTCNVVFMHVVYVVYMWLIGQALKSEWELDGPLVMMLLDRSIKDVRIAQQFYWLLVDSQNDAHYQSWFSKIQAALKHCLGRALRQELEQQEVLVSLVTQVAVDVRTAEKSQRKNVLAREKRKIDDFFENGISCRLPLDPAVLVRGVNMEACKFYSSHTAPLGISFINMDPVGRDIGVICKTGDNLRQDMLVLQMVRVMDRVWLREALDMRMITYRCLSTGTDQGLVEVVPEAVTLGKIQQEWGLGGTLREDTLEKWFRMWNKTDEDYEEAVINFLHSCAGWCVVTFILGICDRHNDNIMLKHRGHMFHIDFGKIMGNAQKFGSIKRDRTPFIFTSEMQHFITGGGQNPERFHRFVELCCNAYNSIRRHIALVLSLLQLMLGAGMPEMKDIQDLKYVLNKLRPLDSDMEATSYFTEKIKESMDSFPVKLNFLFHNLAQSSRKKMTPPIPGQSSSPNRNIREAYIDSYKGKGKDLTFELRVAIEDGYLIREKTFGQLELIHKELQKHFIESTLPEFPKRYWMSFTPGRKMATLNKYLVELFQGPCKGNEFVCRLFLDGPKSSNPRSVASDQGAEPQIQLYITYMDKKLSVLIKHLKNIKLANGSCPDVYVVTRLNPGSRKKTKRKTKVVRNNHNPTFNELMEYEDLYSLQGRVLEVMVKSRKTFVAAAVVQLEPKNMDKEMWFHLVDARPRSYSPG</sequence>
<protein>
    <submittedName>
        <fullName evidence="1">Uncharacterized protein</fullName>
    </submittedName>
</protein>
<accession>A0ACC2GGG9</accession>
<dbReference type="EMBL" id="CM055740">
    <property type="protein sequence ID" value="KAJ8002600.1"/>
    <property type="molecule type" value="Genomic_DNA"/>
</dbReference>
<proteinExistence type="predicted"/>
<dbReference type="Proteomes" id="UP001157502">
    <property type="component" value="Chromosome 13"/>
</dbReference>
<reference evidence="1" key="1">
    <citation type="submission" date="2021-05" db="EMBL/GenBank/DDBJ databases">
        <authorList>
            <person name="Pan Q."/>
            <person name="Jouanno E."/>
            <person name="Zahm M."/>
            <person name="Klopp C."/>
            <person name="Cabau C."/>
            <person name="Louis A."/>
            <person name="Berthelot C."/>
            <person name="Parey E."/>
            <person name="Roest Crollius H."/>
            <person name="Montfort J."/>
            <person name="Robinson-Rechavi M."/>
            <person name="Bouchez O."/>
            <person name="Lampietro C."/>
            <person name="Lopez Roques C."/>
            <person name="Donnadieu C."/>
            <person name="Postlethwait J."/>
            <person name="Bobe J."/>
            <person name="Dillon D."/>
            <person name="Chandos A."/>
            <person name="von Hippel F."/>
            <person name="Guiguen Y."/>
        </authorList>
    </citation>
    <scope>NUCLEOTIDE SEQUENCE</scope>
    <source>
        <strain evidence="1">YG-Jan2019</strain>
    </source>
</reference>
<gene>
    <name evidence="1" type="ORF">DPEC_G00160580</name>
</gene>